<name>D6WS65_TRICA</name>
<accession>D6WS65</accession>
<dbReference type="EMBL" id="KQ971354">
    <property type="protein sequence ID" value="EFA05930.1"/>
    <property type="molecule type" value="Genomic_DNA"/>
</dbReference>
<keyword evidence="2" id="KW-1185">Reference proteome</keyword>
<dbReference type="HOGENOM" id="CLU_1391874_0_0_1"/>
<proteinExistence type="predicted"/>
<dbReference type="InParanoid" id="D6WS65"/>
<evidence type="ECO:0000313" key="1">
    <source>
        <dbReference type="EMBL" id="EFA05930.1"/>
    </source>
</evidence>
<organism evidence="1 2">
    <name type="scientific">Tribolium castaneum</name>
    <name type="common">Red flour beetle</name>
    <dbReference type="NCBI Taxonomy" id="7070"/>
    <lineage>
        <taxon>Eukaryota</taxon>
        <taxon>Metazoa</taxon>
        <taxon>Ecdysozoa</taxon>
        <taxon>Arthropoda</taxon>
        <taxon>Hexapoda</taxon>
        <taxon>Insecta</taxon>
        <taxon>Pterygota</taxon>
        <taxon>Neoptera</taxon>
        <taxon>Endopterygota</taxon>
        <taxon>Coleoptera</taxon>
        <taxon>Polyphaga</taxon>
        <taxon>Cucujiformia</taxon>
        <taxon>Tenebrionidae</taxon>
        <taxon>Tenebrionidae incertae sedis</taxon>
        <taxon>Tribolium</taxon>
    </lineage>
</organism>
<dbReference type="AlphaFoldDB" id="D6WS65"/>
<sequence>MATFRAFRVLPQANIDWGWNEGHGAPAHNYADESCGLFGVGEMRPSPVLRSGQAANSESVVCDDRGGSPSSLASAYWLRSGPHSPSVSFLHMAVSTRRLLLTSVLKWSETTSDSFFYSVSHAEIPYIPRTPCLFDSWQGLHESRVSKQESGGMQGINFAEVGNYDTELVNRDWGRLNFHRRKAGNANKNIESETYF</sequence>
<reference evidence="1 2" key="1">
    <citation type="journal article" date="2008" name="Nature">
        <title>The genome of the model beetle and pest Tribolium castaneum.</title>
        <authorList>
            <consortium name="Tribolium Genome Sequencing Consortium"/>
            <person name="Richards S."/>
            <person name="Gibbs R.A."/>
            <person name="Weinstock G.M."/>
            <person name="Brown S.J."/>
            <person name="Denell R."/>
            <person name="Beeman R.W."/>
            <person name="Gibbs R."/>
            <person name="Beeman R.W."/>
            <person name="Brown S.J."/>
            <person name="Bucher G."/>
            <person name="Friedrich M."/>
            <person name="Grimmelikhuijzen C.J."/>
            <person name="Klingler M."/>
            <person name="Lorenzen M."/>
            <person name="Richards S."/>
            <person name="Roth S."/>
            <person name="Schroder R."/>
            <person name="Tautz D."/>
            <person name="Zdobnov E.M."/>
            <person name="Muzny D."/>
            <person name="Gibbs R.A."/>
            <person name="Weinstock G.M."/>
            <person name="Attaway T."/>
            <person name="Bell S."/>
            <person name="Buhay C.J."/>
            <person name="Chandrabose M.N."/>
            <person name="Chavez D."/>
            <person name="Clerk-Blankenburg K.P."/>
            <person name="Cree A."/>
            <person name="Dao M."/>
            <person name="Davis C."/>
            <person name="Chacko J."/>
            <person name="Dinh H."/>
            <person name="Dugan-Rocha S."/>
            <person name="Fowler G."/>
            <person name="Garner T.T."/>
            <person name="Garnes J."/>
            <person name="Gnirke A."/>
            <person name="Hawes A."/>
            <person name="Hernandez J."/>
            <person name="Hines S."/>
            <person name="Holder M."/>
            <person name="Hume J."/>
            <person name="Jhangiani S.N."/>
            <person name="Joshi V."/>
            <person name="Khan Z.M."/>
            <person name="Jackson L."/>
            <person name="Kovar C."/>
            <person name="Kowis A."/>
            <person name="Lee S."/>
            <person name="Lewis L.R."/>
            <person name="Margolis J."/>
            <person name="Morgan M."/>
            <person name="Nazareth L.V."/>
            <person name="Nguyen N."/>
            <person name="Okwuonu G."/>
            <person name="Parker D."/>
            <person name="Richards S."/>
            <person name="Ruiz S.J."/>
            <person name="Santibanez J."/>
            <person name="Savard J."/>
            <person name="Scherer S.E."/>
            <person name="Schneider B."/>
            <person name="Sodergren E."/>
            <person name="Tautz D."/>
            <person name="Vattahil S."/>
            <person name="Villasana D."/>
            <person name="White C.S."/>
            <person name="Wright R."/>
            <person name="Park Y."/>
            <person name="Beeman R.W."/>
            <person name="Lord J."/>
            <person name="Oppert B."/>
            <person name="Lorenzen M."/>
            <person name="Brown S."/>
            <person name="Wang L."/>
            <person name="Savard J."/>
            <person name="Tautz D."/>
            <person name="Richards S."/>
            <person name="Weinstock G."/>
            <person name="Gibbs R.A."/>
            <person name="Liu Y."/>
            <person name="Worley K."/>
            <person name="Weinstock G."/>
            <person name="Elsik C.G."/>
            <person name="Reese J.T."/>
            <person name="Elhaik E."/>
            <person name="Landan G."/>
            <person name="Graur D."/>
            <person name="Arensburger P."/>
            <person name="Atkinson P."/>
            <person name="Beeman R.W."/>
            <person name="Beidler J."/>
            <person name="Brown S.J."/>
            <person name="Demuth J.P."/>
            <person name="Drury D.W."/>
            <person name="Du Y.Z."/>
            <person name="Fujiwara H."/>
            <person name="Lorenzen M."/>
            <person name="Maselli V."/>
            <person name="Osanai M."/>
            <person name="Park Y."/>
            <person name="Robertson H.M."/>
            <person name="Tu Z."/>
            <person name="Wang J.J."/>
            <person name="Wang S."/>
            <person name="Richards S."/>
            <person name="Song H."/>
            <person name="Zhang L."/>
            <person name="Sodergren E."/>
            <person name="Werner D."/>
            <person name="Stanke M."/>
            <person name="Morgenstern B."/>
            <person name="Solovyev V."/>
            <person name="Kosarev P."/>
            <person name="Brown G."/>
            <person name="Chen H.C."/>
            <person name="Ermolaeva O."/>
            <person name="Hlavina W."/>
            <person name="Kapustin Y."/>
            <person name="Kiryutin B."/>
            <person name="Kitts P."/>
            <person name="Maglott D."/>
            <person name="Pruitt K."/>
            <person name="Sapojnikov V."/>
            <person name="Souvorov A."/>
            <person name="Mackey A.J."/>
            <person name="Waterhouse R.M."/>
            <person name="Wyder S."/>
            <person name="Zdobnov E.M."/>
            <person name="Zdobnov E.M."/>
            <person name="Wyder S."/>
            <person name="Kriventseva E.V."/>
            <person name="Kadowaki T."/>
            <person name="Bork P."/>
            <person name="Aranda M."/>
            <person name="Bao R."/>
            <person name="Beermann A."/>
            <person name="Berns N."/>
            <person name="Bolognesi R."/>
            <person name="Bonneton F."/>
            <person name="Bopp D."/>
            <person name="Brown S.J."/>
            <person name="Bucher G."/>
            <person name="Butts T."/>
            <person name="Chaumot A."/>
            <person name="Denell R.E."/>
            <person name="Ferrier D.E."/>
            <person name="Friedrich M."/>
            <person name="Gordon C.M."/>
            <person name="Jindra M."/>
            <person name="Klingler M."/>
            <person name="Lan Q."/>
            <person name="Lattorff H.M."/>
            <person name="Laudet V."/>
            <person name="von Levetsow C."/>
            <person name="Liu Z."/>
            <person name="Lutz R."/>
            <person name="Lynch J.A."/>
            <person name="da Fonseca R.N."/>
            <person name="Posnien N."/>
            <person name="Reuter R."/>
            <person name="Roth S."/>
            <person name="Savard J."/>
            <person name="Schinko J.B."/>
            <person name="Schmitt C."/>
            <person name="Schoppmeier M."/>
            <person name="Schroder R."/>
            <person name="Shippy T.D."/>
            <person name="Simonnet F."/>
            <person name="Marques-Souza H."/>
            <person name="Tautz D."/>
            <person name="Tomoyasu Y."/>
            <person name="Trauner J."/>
            <person name="Van der Zee M."/>
            <person name="Vervoort M."/>
            <person name="Wittkopp N."/>
            <person name="Wimmer E.A."/>
            <person name="Yang X."/>
            <person name="Jones A.K."/>
            <person name="Sattelle D.B."/>
            <person name="Ebert P.R."/>
            <person name="Nelson D."/>
            <person name="Scott J.G."/>
            <person name="Beeman R.W."/>
            <person name="Muthukrishnan S."/>
            <person name="Kramer K.J."/>
            <person name="Arakane Y."/>
            <person name="Beeman R.W."/>
            <person name="Zhu Q."/>
            <person name="Hogenkamp D."/>
            <person name="Dixit R."/>
            <person name="Oppert B."/>
            <person name="Jiang H."/>
            <person name="Zou Z."/>
            <person name="Marshall J."/>
            <person name="Elpidina E."/>
            <person name="Vinokurov K."/>
            <person name="Oppert C."/>
            <person name="Zou Z."/>
            <person name="Evans J."/>
            <person name="Lu Z."/>
            <person name="Zhao P."/>
            <person name="Sumathipala N."/>
            <person name="Altincicek B."/>
            <person name="Vilcinskas A."/>
            <person name="Williams M."/>
            <person name="Hultmark D."/>
            <person name="Hetru C."/>
            <person name="Jiang H."/>
            <person name="Grimmelikhuijzen C.J."/>
            <person name="Hauser F."/>
            <person name="Cazzamali G."/>
            <person name="Williamson M."/>
            <person name="Park Y."/>
            <person name="Li B."/>
            <person name="Tanaka Y."/>
            <person name="Predel R."/>
            <person name="Neupert S."/>
            <person name="Schachtner J."/>
            <person name="Verleyen P."/>
            <person name="Raible F."/>
            <person name="Bork P."/>
            <person name="Friedrich M."/>
            <person name="Walden K.K."/>
            <person name="Robertson H.M."/>
            <person name="Angeli S."/>
            <person name="Foret S."/>
            <person name="Bucher G."/>
            <person name="Schuetz S."/>
            <person name="Maleszka R."/>
            <person name="Wimmer E.A."/>
            <person name="Beeman R.W."/>
            <person name="Lorenzen M."/>
            <person name="Tomoyasu Y."/>
            <person name="Miller S.C."/>
            <person name="Grossmann D."/>
            <person name="Bucher G."/>
        </authorList>
    </citation>
    <scope>NUCLEOTIDE SEQUENCE [LARGE SCALE GENOMIC DNA]</scope>
    <source>
        <strain evidence="1 2">Georgia GA2</strain>
    </source>
</reference>
<gene>
    <name evidence="1" type="primary">GLEAN_08746</name>
    <name evidence="1" type="ORF">TcasGA2_TC008746</name>
</gene>
<dbReference type="Proteomes" id="UP000007266">
    <property type="component" value="Linkage group 7"/>
</dbReference>
<protein>
    <submittedName>
        <fullName evidence="1">Uncharacterized protein</fullName>
    </submittedName>
</protein>
<evidence type="ECO:0000313" key="2">
    <source>
        <dbReference type="Proteomes" id="UP000007266"/>
    </source>
</evidence>
<reference evidence="1 2" key="2">
    <citation type="journal article" date="2010" name="Nucleic Acids Res.">
        <title>BeetleBase in 2010: revisions to provide comprehensive genomic information for Tribolium castaneum.</title>
        <authorList>
            <person name="Kim H.S."/>
            <person name="Murphy T."/>
            <person name="Xia J."/>
            <person name="Caragea D."/>
            <person name="Park Y."/>
            <person name="Beeman R.W."/>
            <person name="Lorenzen M.D."/>
            <person name="Butcher S."/>
            <person name="Manak J.R."/>
            <person name="Brown S.J."/>
        </authorList>
    </citation>
    <scope>GENOME REANNOTATION</scope>
    <source>
        <strain evidence="1 2">Georgia GA2</strain>
    </source>
</reference>